<reference evidence="4" key="1">
    <citation type="submission" date="2023-01" db="EMBL/GenBank/DDBJ databases">
        <title>Complete genome sequence of Planctobacterium marinum strain Dej080120_11.</title>
        <authorList>
            <person name="Ueki S."/>
            <person name="Maruyama F."/>
        </authorList>
    </citation>
    <scope>NUCLEOTIDE SEQUENCE</scope>
    <source>
        <strain evidence="4">Dej080120_11</strain>
    </source>
</reference>
<dbReference type="RefSeq" id="WP_338291393.1">
    <property type="nucleotide sequence ID" value="NZ_AP027272.1"/>
</dbReference>
<dbReference type="GO" id="GO:0016779">
    <property type="term" value="F:nucleotidyltransferase activity"/>
    <property type="evidence" value="ECO:0007669"/>
    <property type="project" value="UniProtKB-KW"/>
</dbReference>
<feature type="domain" description="Nucleotidyl transferase" evidence="3">
    <location>
        <begin position="5"/>
        <end position="219"/>
    </location>
</feature>
<evidence type="ECO:0000313" key="5">
    <source>
        <dbReference type="Proteomes" id="UP001333710"/>
    </source>
</evidence>
<gene>
    <name evidence="4" type="ORF">MACH26_09400</name>
</gene>
<dbReference type="SUPFAM" id="SSF53448">
    <property type="entry name" value="Nucleotide-diphospho-sugar transferases"/>
    <property type="match status" value="1"/>
</dbReference>
<protein>
    <submittedName>
        <fullName evidence="4">Mannose-1-phosphate guanylyltransferase</fullName>
    </submittedName>
</protein>
<dbReference type="KEGG" id="pmaw:MACH26_09400"/>
<evidence type="ECO:0000256" key="2">
    <source>
        <dbReference type="ARBA" id="ARBA00022695"/>
    </source>
</evidence>
<dbReference type="InterPro" id="IPR050065">
    <property type="entry name" value="GlmU-like"/>
</dbReference>
<evidence type="ECO:0000313" key="4">
    <source>
        <dbReference type="EMBL" id="BDX05419.1"/>
    </source>
</evidence>
<dbReference type="CDD" id="cd06422">
    <property type="entry name" value="NTP_transferase_like_1"/>
    <property type="match status" value="1"/>
</dbReference>
<evidence type="ECO:0000259" key="3">
    <source>
        <dbReference type="Pfam" id="PF00483"/>
    </source>
</evidence>
<dbReference type="PANTHER" id="PTHR43584:SF8">
    <property type="entry name" value="N-ACETYLMURAMATE ALPHA-1-PHOSPHATE URIDYLYLTRANSFERASE"/>
    <property type="match status" value="1"/>
</dbReference>
<proteinExistence type="predicted"/>
<evidence type="ECO:0000256" key="1">
    <source>
        <dbReference type="ARBA" id="ARBA00022679"/>
    </source>
</evidence>
<keyword evidence="2 4" id="KW-0548">Nucleotidyltransferase</keyword>
<sequence>MIDCAMILAAGRGERMRPLTDILPKPLLPLKGKPLMQYHLEKLAAAGIRKVIVNHAWLGEKIEAAFGNGEAFNLQIIYSAESEALETAGGIVKALPHFAGNPFMVVNGDVYCDIDFTQLCREPLRGLARLVLVDNPEHHPEGDFAVSDGRVAQKCAEQSYTFSGIALYNPEFFAGLKVERMPLAPLIRRHMQNGRVEAELFHGRWCDVGTPERLANLEQELSL</sequence>
<dbReference type="EMBL" id="AP027272">
    <property type="protein sequence ID" value="BDX05419.1"/>
    <property type="molecule type" value="Genomic_DNA"/>
</dbReference>
<dbReference type="Gene3D" id="3.90.550.10">
    <property type="entry name" value="Spore Coat Polysaccharide Biosynthesis Protein SpsA, Chain A"/>
    <property type="match status" value="1"/>
</dbReference>
<dbReference type="AlphaFoldDB" id="A0AA48KRH2"/>
<dbReference type="InterPro" id="IPR005835">
    <property type="entry name" value="NTP_transferase_dom"/>
</dbReference>
<organism evidence="4 5">
    <name type="scientific">Planctobacterium marinum</name>
    <dbReference type="NCBI Taxonomy" id="1631968"/>
    <lineage>
        <taxon>Bacteria</taxon>
        <taxon>Pseudomonadati</taxon>
        <taxon>Pseudomonadota</taxon>
        <taxon>Gammaproteobacteria</taxon>
        <taxon>Alteromonadales</taxon>
        <taxon>Alteromonadaceae</taxon>
        <taxon>Planctobacterium</taxon>
    </lineage>
</organism>
<keyword evidence="5" id="KW-1185">Reference proteome</keyword>
<dbReference type="NCBIfam" id="NF045761">
    <property type="entry name" value="NAMPUrTaseMurU"/>
    <property type="match status" value="1"/>
</dbReference>
<dbReference type="PANTHER" id="PTHR43584">
    <property type="entry name" value="NUCLEOTIDYL TRANSFERASE"/>
    <property type="match status" value="1"/>
</dbReference>
<dbReference type="Pfam" id="PF00483">
    <property type="entry name" value="NTP_transferase"/>
    <property type="match status" value="1"/>
</dbReference>
<accession>A0AA48KRH2</accession>
<dbReference type="Proteomes" id="UP001333710">
    <property type="component" value="Chromosome"/>
</dbReference>
<dbReference type="InterPro" id="IPR029044">
    <property type="entry name" value="Nucleotide-diphossugar_trans"/>
</dbReference>
<name>A0AA48KRH2_9ALTE</name>
<keyword evidence="1" id="KW-0808">Transferase</keyword>
<dbReference type="InterPro" id="IPR054790">
    <property type="entry name" value="MurU"/>
</dbReference>